<keyword evidence="1" id="KW-0479">Metal-binding</keyword>
<comment type="caution">
    <text evidence="7">The sequence shown here is derived from an EMBL/GenBank/DDBJ whole genome shotgun (WGS) entry which is preliminary data.</text>
</comment>
<dbReference type="InterPro" id="IPR013083">
    <property type="entry name" value="Znf_RING/FYVE/PHD"/>
</dbReference>
<dbReference type="Gene3D" id="3.30.160.60">
    <property type="entry name" value="Classic Zinc Finger"/>
    <property type="match status" value="1"/>
</dbReference>
<keyword evidence="2 4" id="KW-0863">Zinc-finger</keyword>
<feature type="domain" description="RING-type" evidence="5">
    <location>
        <begin position="14"/>
        <end position="56"/>
    </location>
</feature>
<dbReference type="Pfam" id="PF15227">
    <property type="entry name" value="zf-C3HC4_4"/>
    <property type="match status" value="1"/>
</dbReference>
<dbReference type="SUPFAM" id="SSF57845">
    <property type="entry name" value="B-box zinc-binding domain"/>
    <property type="match status" value="1"/>
</dbReference>
<dbReference type="PANTHER" id="PTHR25465:SF14">
    <property type="entry name" value="E3 UBIQUITIN-PROTEIN LIGASE TRIM65"/>
    <property type="match status" value="1"/>
</dbReference>
<accession>A0A444UZR1</accession>
<evidence type="ECO:0000259" key="6">
    <source>
        <dbReference type="PROSITE" id="PS50119"/>
    </source>
</evidence>
<keyword evidence="7" id="KW-0436">Ligase</keyword>
<evidence type="ECO:0000313" key="8">
    <source>
        <dbReference type="Proteomes" id="UP000289886"/>
    </source>
</evidence>
<dbReference type="Pfam" id="PF00643">
    <property type="entry name" value="zf-B_box"/>
    <property type="match status" value="1"/>
</dbReference>
<feature type="domain" description="B box-type" evidence="6">
    <location>
        <begin position="148"/>
        <end position="188"/>
    </location>
</feature>
<dbReference type="PANTHER" id="PTHR25465">
    <property type="entry name" value="B-BOX DOMAIN CONTAINING"/>
    <property type="match status" value="1"/>
</dbReference>
<keyword evidence="3" id="KW-0862">Zinc</keyword>
<dbReference type="SUPFAM" id="SSF57850">
    <property type="entry name" value="RING/U-box"/>
    <property type="match status" value="1"/>
</dbReference>
<dbReference type="Gene3D" id="4.10.830.40">
    <property type="match status" value="1"/>
</dbReference>
<evidence type="ECO:0000259" key="5">
    <source>
        <dbReference type="PROSITE" id="PS50089"/>
    </source>
</evidence>
<evidence type="ECO:0000256" key="2">
    <source>
        <dbReference type="ARBA" id="ARBA00022771"/>
    </source>
</evidence>
<dbReference type="GO" id="GO:0008270">
    <property type="term" value="F:zinc ion binding"/>
    <property type="evidence" value="ECO:0007669"/>
    <property type="project" value="UniProtKB-KW"/>
</dbReference>
<evidence type="ECO:0000256" key="4">
    <source>
        <dbReference type="PROSITE-ProRule" id="PRU00024"/>
    </source>
</evidence>
<dbReference type="PROSITE" id="PS50089">
    <property type="entry name" value="ZF_RING_2"/>
    <property type="match status" value="1"/>
</dbReference>
<dbReference type="InterPro" id="IPR017907">
    <property type="entry name" value="Znf_RING_CS"/>
</dbReference>
<dbReference type="EMBL" id="SCEB01004264">
    <property type="protein sequence ID" value="RXM93673.1"/>
    <property type="molecule type" value="Genomic_DNA"/>
</dbReference>
<dbReference type="InterPro" id="IPR001841">
    <property type="entry name" value="Znf_RING"/>
</dbReference>
<name>A0A444UZR1_ACIRT</name>
<organism evidence="7 8">
    <name type="scientific">Acipenser ruthenus</name>
    <name type="common">Sterlet sturgeon</name>
    <dbReference type="NCBI Taxonomy" id="7906"/>
    <lineage>
        <taxon>Eukaryota</taxon>
        <taxon>Metazoa</taxon>
        <taxon>Chordata</taxon>
        <taxon>Craniata</taxon>
        <taxon>Vertebrata</taxon>
        <taxon>Euteleostomi</taxon>
        <taxon>Actinopterygii</taxon>
        <taxon>Chondrostei</taxon>
        <taxon>Acipenseriformes</taxon>
        <taxon>Acipenseridae</taxon>
        <taxon>Acipenser</taxon>
    </lineage>
</organism>
<reference evidence="7 8" key="1">
    <citation type="submission" date="2019-01" db="EMBL/GenBank/DDBJ databases">
        <title>Draft Genome and Complete Hox-Cluster Characterization of the Sterlet Sturgeon (Acipenser ruthenus).</title>
        <authorList>
            <person name="Wei Q."/>
        </authorList>
    </citation>
    <scope>NUCLEOTIDE SEQUENCE [LARGE SCALE GENOMIC DNA]</scope>
    <source>
        <strain evidence="7">WHYD16114868_AA</strain>
        <tissue evidence="7">Blood</tissue>
    </source>
</reference>
<evidence type="ECO:0000256" key="1">
    <source>
        <dbReference type="ARBA" id="ARBA00022723"/>
    </source>
</evidence>
<dbReference type="CDD" id="cd19769">
    <property type="entry name" value="Bbox2_TRIM16-like"/>
    <property type="match status" value="1"/>
</dbReference>
<protein>
    <submittedName>
        <fullName evidence="7">E3 ubiquitin/ISG15 ligase TRIM25</fullName>
    </submittedName>
</protein>
<proteinExistence type="predicted"/>
<dbReference type="PROSITE" id="PS00518">
    <property type="entry name" value="ZF_RING_1"/>
    <property type="match status" value="1"/>
</dbReference>
<keyword evidence="8" id="KW-1185">Reference proteome</keyword>
<dbReference type="GO" id="GO:0016874">
    <property type="term" value="F:ligase activity"/>
    <property type="evidence" value="ECO:0007669"/>
    <property type="project" value="UniProtKB-KW"/>
</dbReference>
<gene>
    <name evidence="7" type="ORF">EOD39_18827</name>
</gene>
<dbReference type="PROSITE" id="PS50119">
    <property type="entry name" value="ZF_BBOX"/>
    <property type="match status" value="1"/>
</dbReference>
<evidence type="ECO:0000256" key="3">
    <source>
        <dbReference type="ARBA" id="ARBA00022833"/>
    </source>
</evidence>
<evidence type="ECO:0000313" key="7">
    <source>
        <dbReference type="EMBL" id="RXM93673.1"/>
    </source>
</evidence>
<dbReference type="Proteomes" id="UP000289886">
    <property type="component" value="Unassembled WGS sequence"/>
</dbReference>
<sequence>MATASDLLTEEFTCPVCLELLNDPVTVACGHSFCRECLESYWGQTDHTECCCPQCRETFTPRPVLRRNTLLAGVLEKVKTTQAFKVPVPGPAYAGPGDVSCDSCTRLKFKAEKFCLVCLANFCDIHLKPHRDGEAFKRHSLVDPVQNPGERFCPHHESLLKLFCRTDQTCICWLCTDQEHRSHDTVLAESAWAEKKIPARSHWTPKLCIESSGCLKGTERLCGGRKKLRYLQIAQRDLMGLPKCCALRVCSGLAITGRSNGVGTVLELESLIKGSTGREVRIPVPLGEMTSPGVCCALVPVTQPGTITKKLHSLPPVPIRLECTWTVLLAVCRFIASLTLTQ</sequence>
<dbReference type="InterPro" id="IPR051051">
    <property type="entry name" value="E3_ubiq-ligase_TRIM/RNF"/>
</dbReference>
<dbReference type="SMART" id="SM00184">
    <property type="entry name" value="RING"/>
    <property type="match status" value="1"/>
</dbReference>
<dbReference type="Gene3D" id="3.30.40.10">
    <property type="entry name" value="Zinc/RING finger domain, C3HC4 (zinc finger)"/>
    <property type="match status" value="1"/>
</dbReference>
<dbReference type="SMART" id="SM00336">
    <property type="entry name" value="BBOX"/>
    <property type="match status" value="1"/>
</dbReference>
<dbReference type="InterPro" id="IPR000315">
    <property type="entry name" value="Znf_B-box"/>
</dbReference>
<dbReference type="AlphaFoldDB" id="A0A444UZR1"/>